<keyword evidence="6 7" id="KW-0067">ATP-binding</keyword>
<keyword evidence="5 11" id="KW-0418">Kinase</keyword>
<dbReference type="PROSITE" id="PS50011">
    <property type="entry name" value="PROTEIN_KINASE_DOM"/>
    <property type="match status" value="1"/>
</dbReference>
<dbReference type="GeneID" id="14914316"/>
<feature type="region of interest" description="Disordered" evidence="9">
    <location>
        <begin position="1"/>
        <end position="58"/>
    </location>
</feature>
<dbReference type="CDD" id="cd05117">
    <property type="entry name" value="STKc_CAMK"/>
    <property type="match status" value="1"/>
</dbReference>
<evidence type="ECO:0000256" key="1">
    <source>
        <dbReference type="ARBA" id="ARBA00012513"/>
    </source>
</evidence>
<dbReference type="Gene3D" id="3.30.200.20">
    <property type="entry name" value="Phosphorylase Kinase, domain 1"/>
    <property type="match status" value="1"/>
</dbReference>
<evidence type="ECO:0000313" key="11">
    <source>
        <dbReference type="EMBL" id="ELR13755.1"/>
    </source>
</evidence>
<dbReference type="SMART" id="SM00220">
    <property type="entry name" value="S_TKc"/>
    <property type="match status" value="1"/>
</dbReference>
<dbReference type="AlphaFoldDB" id="L8GL10"/>
<evidence type="ECO:0000256" key="6">
    <source>
        <dbReference type="ARBA" id="ARBA00022840"/>
    </source>
</evidence>
<accession>L8GL10</accession>
<proteinExistence type="inferred from homology"/>
<dbReference type="OrthoDB" id="1738954at2759"/>
<keyword evidence="2 8" id="KW-0723">Serine/threonine-protein kinase</keyword>
<evidence type="ECO:0000313" key="12">
    <source>
        <dbReference type="Proteomes" id="UP000011083"/>
    </source>
</evidence>
<evidence type="ECO:0000256" key="2">
    <source>
        <dbReference type="ARBA" id="ARBA00022527"/>
    </source>
</evidence>
<organism evidence="11 12">
    <name type="scientific">Acanthamoeba castellanii (strain ATCC 30010 / Neff)</name>
    <dbReference type="NCBI Taxonomy" id="1257118"/>
    <lineage>
        <taxon>Eukaryota</taxon>
        <taxon>Amoebozoa</taxon>
        <taxon>Discosea</taxon>
        <taxon>Longamoebia</taxon>
        <taxon>Centramoebida</taxon>
        <taxon>Acanthamoebidae</taxon>
        <taxon>Acanthamoeba</taxon>
    </lineage>
</organism>
<name>L8GL10_ACACF</name>
<dbReference type="Gene3D" id="1.10.510.10">
    <property type="entry name" value="Transferase(Phosphotransferase) domain 1"/>
    <property type="match status" value="1"/>
</dbReference>
<dbReference type="KEGG" id="acan:ACA1_014360"/>
<dbReference type="EMBL" id="KB008076">
    <property type="protein sequence ID" value="ELR13755.1"/>
    <property type="molecule type" value="Genomic_DNA"/>
</dbReference>
<dbReference type="RefSeq" id="XP_004335768.1">
    <property type="nucleotide sequence ID" value="XM_004335720.1"/>
</dbReference>
<dbReference type="GO" id="GO:0005524">
    <property type="term" value="F:ATP binding"/>
    <property type="evidence" value="ECO:0007669"/>
    <property type="project" value="UniProtKB-UniRule"/>
</dbReference>
<feature type="binding site" evidence="7">
    <location>
        <position position="113"/>
    </location>
    <ligand>
        <name>ATP</name>
        <dbReference type="ChEBI" id="CHEBI:30616"/>
    </ligand>
</feature>
<evidence type="ECO:0000256" key="3">
    <source>
        <dbReference type="ARBA" id="ARBA00022679"/>
    </source>
</evidence>
<dbReference type="InterPro" id="IPR000719">
    <property type="entry name" value="Prot_kinase_dom"/>
</dbReference>
<reference evidence="11 12" key="1">
    <citation type="journal article" date="2013" name="Genome Biol.">
        <title>Genome of Acanthamoeba castellanii highlights extensive lateral gene transfer and early evolution of tyrosine kinase signaling.</title>
        <authorList>
            <person name="Clarke M."/>
            <person name="Lohan A.J."/>
            <person name="Liu B."/>
            <person name="Lagkouvardos I."/>
            <person name="Roy S."/>
            <person name="Zafar N."/>
            <person name="Bertelli C."/>
            <person name="Schilde C."/>
            <person name="Kianianmomeni A."/>
            <person name="Burglin T.R."/>
            <person name="Frech C."/>
            <person name="Turcotte B."/>
            <person name="Kopec K.O."/>
            <person name="Synnott J.M."/>
            <person name="Choo C."/>
            <person name="Paponov I."/>
            <person name="Finkler A."/>
            <person name="Soon Heng Tan C."/>
            <person name="Hutchins A.P."/>
            <person name="Weinmeier T."/>
            <person name="Rattei T."/>
            <person name="Chu J.S."/>
            <person name="Gimenez G."/>
            <person name="Irimia M."/>
            <person name="Rigden D.J."/>
            <person name="Fitzpatrick D.A."/>
            <person name="Lorenzo-Morales J."/>
            <person name="Bateman A."/>
            <person name="Chiu C.H."/>
            <person name="Tang P."/>
            <person name="Hegemann P."/>
            <person name="Fromm H."/>
            <person name="Raoult D."/>
            <person name="Greub G."/>
            <person name="Miranda-Saavedra D."/>
            <person name="Chen N."/>
            <person name="Nash P."/>
            <person name="Ginger M.L."/>
            <person name="Horn M."/>
            <person name="Schaap P."/>
            <person name="Caler L."/>
            <person name="Loftus B."/>
        </authorList>
    </citation>
    <scope>NUCLEOTIDE SEQUENCE [LARGE SCALE GENOMIC DNA]</scope>
    <source>
        <strain evidence="11 12">Neff</strain>
    </source>
</reference>
<comment type="similarity">
    <text evidence="8">Belongs to the protein kinase superfamily.</text>
</comment>
<keyword evidence="4 7" id="KW-0547">Nucleotide-binding</keyword>
<dbReference type="FunFam" id="3.30.200.20:FF:000315">
    <property type="entry name" value="Calcium-dependent protein kinase 3"/>
    <property type="match status" value="1"/>
</dbReference>
<dbReference type="Proteomes" id="UP000011083">
    <property type="component" value="Unassembled WGS sequence"/>
</dbReference>
<sequence length="400" mass="45085">MNMRSLFSGKKSGDRDKKKGGTGSTSGTSTSSHSSGSSKGRGGSGGKGNKKNQPKWEDVLKDDIQPVNEETTAHKSGAINNVYIREDKELGQGAFSKVFEATHRLTKKKYAIKCVSKQAAQEQDVEAVRKEIDFLTHIKHPNIIRLYEVYENTSEIFLVLELMEGGELFDRIVAKRCFSEEEARRALCMIASAVQHLHSHSIVHRDLKPENILYKSPNDDHLVLSDFGLSVDVPDGRSLTQPCGTLQYAAPEVLTARTYQKAVDMWGIGVIAYALLCGFPPFYTNTGDEQELANKIADAAFEFPSPWWDRVSNSAKDMISGLLEKDPTKRLTAEQMLEHEWMVNPATEVAYHDTEHVGFPFHQNRNSEIFIQIINKTIEYRRQLEAEELEELKQKAWYTV</sequence>
<dbReference type="VEuPathDB" id="AmoebaDB:ACA1_014360"/>
<feature type="domain" description="Protein kinase" evidence="10">
    <location>
        <begin position="84"/>
        <end position="342"/>
    </location>
</feature>
<evidence type="ECO:0000256" key="7">
    <source>
        <dbReference type="PROSITE-ProRule" id="PRU10141"/>
    </source>
</evidence>
<keyword evidence="3" id="KW-0808">Transferase</keyword>
<dbReference type="SUPFAM" id="SSF56112">
    <property type="entry name" value="Protein kinase-like (PK-like)"/>
    <property type="match status" value="1"/>
</dbReference>
<gene>
    <name evidence="11" type="ORF">ACA1_014360</name>
</gene>
<evidence type="ECO:0000256" key="8">
    <source>
        <dbReference type="RuleBase" id="RU000304"/>
    </source>
</evidence>
<evidence type="ECO:0000256" key="9">
    <source>
        <dbReference type="SAM" id="MobiDB-lite"/>
    </source>
</evidence>
<dbReference type="InterPro" id="IPR011009">
    <property type="entry name" value="Kinase-like_dom_sf"/>
</dbReference>
<keyword evidence="12" id="KW-1185">Reference proteome</keyword>
<dbReference type="PANTHER" id="PTHR24347">
    <property type="entry name" value="SERINE/THREONINE-PROTEIN KINASE"/>
    <property type="match status" value="1"/>
</dbReference>
<dbReference type="PROSITE" id="PS00108">
    <property type="entry name" value="PROTEIN_KINASE_ST"/>
    <property type="match status" value="1"/>
</dbReference>
<feature type="compositionally biased region" description="Low complexity" evidence="9">
    <location>
        <begin position="25"/>
        <end position="38"/>
    </location>
</feature>
<dbReference type="OMA" id="MLEHEWM"/>
<protein>
    <recommendedName>
        <fullName evidence="1">non-specific serine/threonine protein kinase</fullName>
        <ecNumber evidence="1">2.7.11.1</ecNumber>
    </recommendedName>
</protein>
<dbReference type="PROSITE" id="PS00107">
    <property type="entry name" value="PROTEIN_KINASE_ATP"/>
    <property type="match status" value="1"/>
</dbReference>
<dbReference type="EC" id="2.7.11.1" evidence="1"/>
<dbReference type="GO" id="GO:0004674">
    <property type="term" value="F:protein serine/threonine kinase activity"/>
    <property type="evidence" value="ECO:0007669"/>
    <property type="project" value="UniProtKB-KW"/>
</dbReference>
<dbReference type="STRING" id="1257118.L8GL10"/>
<dbReference type="Pfam" id="PF00069">
    <property type="entry name" value="Pkinase"/>
    <property type="match status" value="1"/>
</dbReference>
<evidence type="ECO:0000256" key="4">
    <source>
        <dbReference type="ARBA" id="ARBA00022741"/>
    </source>
</evidence>
<evidence type="ECO:0000256" key="5">
    <source>
        <dbReference type="ARBA" id="ARBA00022777"/>
    </source>
</evidence>
<dbReference type="InterPro" id="IPR008271">
    <property type="entry name" value="Ser/Thr_kinase_AS"/>
</dbReference>
<dbReference type="InterPro" id="IPR017441">
    <property type="entry name" value="Protein_kinase_ATP_BS"/>
</dbReference>
<evidence type="ECO:0000259" key="10">
    <source>
        <dbReference type="PROSITE" id="PS50011"/>
    </source>
</evidence>
<dbReference type="FunFam" id="1.10.510.10:FF:000571">
    <property type="entry name" value="Maternal embryonic leucine zipper kinase"/>
    <property type="match status" value="1"/>
</dbReference>